<dbReference type="AlphaFoldDB" id="A0A8H3IX40"/>
<gene>
    <name evidence="8" type="ORF">HETSPECPRED_010314</name>
</gene>
<evidence type="ECO:0000256" key="2">
    <source>
        <dbReference type="ARBA" id="ARBA00022723"/>
    </source>
</evidence>
<evidence type="ECO:0000259" key="7">
    <source>
        <dbReference type="PROSITE" id="PS50089"/>
    </source>
</evidence>
<dbReference type="InterPro" id="IPR024766">
    <property type="entry name" value="Znf_RING_H2"/>
</dbReference>
<dbReference type="OrthoDB" id="8062037at2759"/>
<dbReference type="SMART" id="SM00184">
    <property type="entry name" value="RING"/>
    <property type="match status" value="1"/>
</dbReference>
<keyword evidence="9" id="KW-1185">Reference proteome</keyword>
<evidence type="ECO:0000313" key="9">
    <source>
        <dbReference type="Proteomes" id="UP000664521"/>
    </source>
</evidence>
<accession>A0A8H3IX40</accession>
<evidence type="ECO:0000256" key="4">
    <source>
        <dbReference type="ARBA" id="ARBA00022786"/>
    </source>
</evidence>
<dbReference type="InterPro" id="IPR013083">
    <property type="entry name" value="Znf_RING/FYVE/PHD"/>
</dbReference>
<dbReference type="GO" id="GO:0061630">
    <property type="term" value="F:ubiquitin protein ligase activity"/>
    <property type="evidence" value="ECO:0007669"/>
    <property type="project" value="TreeGrafter"/>
</dbReference>
<organism evidence="8 9">
    <name type="scientific">Heterodermia speciosa</name>
    <dbReference type="NCBI Taxonomy" id="116794"/>
    <lineage>
        <taxon>Eukaryota</taxon>
        <taxon>Fungi</taxon>
        <taxon>Dikarya</taxon>
        <taxon>Ascomycota</taxon>
        <taxon>Pezizomycotina</taxon>
        <taxon>Lecanoromycetes</taxon>
        <taxon>OSLEUM clade</taxon>
        <taxon>Lecanoromycetidae</taxon>
        <taxon>Caliciales</taxon>
        <taxon>Physciaceae</taxon>
        <taxon>Heterodermia</taxon>
    </lineage>
</organism>
<name>A0A8H3IX40_9LECA</name>
<dbReference type="Gene3D" id="3.30.40.10">
    <property type="entry name" value="Zinc/RING finger domain, C3HC4 (zinc finger)"/>
    <property type="match status" value="1"/>
</dbReference>
<protein>
    <recommendedName>
        <fullName evidence="7">RING-type domain-containing protein</fullName>
    </recommendedName>
</protein>
<dbReference type="PROSITE" id="PS50089">
    <property type="entry name" value="ZF_RING_2"/>
    <property type="match status" value="1"/>
</dbReference>
<dbReference type="Pfam" id="PF12678">
    <property type="entry name" value="zf-rbx1"/>
    <property type="match status" value="1"/>
</dbReference>
<dbReference type="PANTHER" id="PTHR45969">
    <property type="entry name" value="RING ZINC FINGER PROTEIN-RELATED"/>
    <property type="match status" value="1"/>
</dbReference>
<evidence type="ECO:0000313" key="8">
    <source>
        <dbReference type="EMBL" id="CAF9936383.1"/>
    </source>
</evidence>
<keyword evidence="2" id="KW-0479">Metal-binding</keyword>
<comment type="caution">
    <text evidence="8">The sequence shown here is derived from an EMBL/GenBank/DDBJ whole genome shotgun (WGS) entry which is preliminary data.</text>
</comment>
<dbReference type="GO" id="GO:0016567">
    <property type="term" value="P:protein ubiquitination"/>
    <property type="evidence" value="ECO:0007669"/>
    <property type="project" value="TreeGrafter"/>
</dbReference>
<sequence length="434" mass="50935">MSSQQTRPFRSPSMIDASERTLYTFNPEGLYDVIVLHDLMLRFPLLTIEDISDENRDHSCSICQTEYQRTYVETKDHRVIDKGEQPIKLACGHVFGHDCLSRWLPKNTCPICRQVLLNGHRNRYGKLKVQLGKADLLRDLEVADHLMSALHGHPYPNIDPTRDTYNLFQGPSTETALIREIADERTRAENPNRIRLDIENRQYQRRRDYHLFHQLQAEGVHFPRSLTIDSIGEGYLEARQERALFECIQERGGFRYPNMDKFFRREPARTDEEMHETLRDIGCFWQPYGAWERADGTIIFLSAELWGRLDRWRRGSNRDGALRAQSGRLEQFPLDIDDVLDDNIHPEDEAQDAEDLDNVEERPDNTRRFSVRGGVRRVIRWILPRHPFRRPGGRDILRLSSLLHRDRPSSLEDDDIDEVLRNNATWEVDLDLPE</sequence>
<feature type="domain" description="RING-type" evidence="7">
    <location>
        <begin position="60"/>
        <end position="113"/>
    </location>
</feature>
<keyword evidence="3 6" id="KW-0863">Zinc-finger</keyword>
<dbReference type="GO" id="GO:0008270">
    <property type="term" value="F:zinc ion binding"/>
    <property type="evidence" value="ECO:0007669"/>
    <property type="project" value="UniProtKB-KW"/>
</dbReference>
<reference evidence="8" key="1">
    <citation type="submission" date="2021-03" db="EMBL/GenBank/DDBJ databases">
        <authorList>
            <person name="Tagirdzhanova G."/>
        </authorList>
    </citation>
    <scope>NUCLEOTIDE SEQUENCE</scope>
</reference>
<proteinExistence type="predicted"/>
<dbReference type="PANTHER" id="PTHR45969:SF69">
    <property type="entry name" value="FINGER DOMAIN PROTEIN, PUTATIVE (AFU_ORTHOLOGUE AFUA_3G12190)-RELATED"/>
    <property type="match status" value="1"/>
</dbReference>
<dbReference type="EMBL" id="CAJPDS010000091">
    <property type="protein sequence ID" value="CAF9936383.1"/>
    <property type="molecule type" value="Genomic_DNA"/>
</dbReference>
<dbReference type="SUPFAM" id="SSF57850">
    <property type="entry name" value="RING/U-box"/>
    <property type="match status" value="1"/>
</dbReference>
<evidence type="ECO:0000256" key="1">
    <source>
        <dbReference type="ARBA" id="ARBA00004906"/>
    </source>
</evidence>
<dbReference type="Proteomes" id="UP000664521">
    <property type="component" value="Unassembled WGS sequence"/>
</dbReference>
<keyword evidence="4" id="KW-0833">Ubl conjugation pathway</keyword>
<dbReference type="GO" id="GO:0051603">
    <property type="term" value="P:proteolysis involved in protein catabolic process"/>
    <property type="evidence" value="ECO:0007669"/>
    <property type="project" value="UniProtKB-ARBA"/>
</dbReference>
<evidence type="ECO:0000256" key="6">
    <source>
        <dbReference type="PROSITE-ProRule" id="PRU00175"/>
    </source>
</evidence>
<keyword evidence="5" id="KW-0862">Zinc</keyword>
<comment type="pathway">
    <text evidence="1">Protein modification; protein ubiquitination.</text>
</comment>
<evidence type="ECO:0000256" key="3">
    <source>
        <dbReference type="ARBA" id="ARBA00022771"/>
    </source>
</evidence>
<dbReference type="InterPro" id="IPR001841">
    <property type="entry name" value="Znf_RING"/>
</dbReference>
<evidence type="ECO:0000256" key="5">
    <source>
        <dbReference type="ARBA" id="ARBA00022833"/>
    </source>
</evidence>